<dbReference type="EMBL" id="JAERRI010000002">
    <property type="protein sequence ID" value="MBL1088596.1"/>
    <property type="molecule type" value="Genomic_DNA"/>
</dbReference>
<evidence type="ECO:0000313" key="2">
    <source>
        <dbReference type="Proteomes" id="UP000629371"/>
    </source>
</evidence>
<protein>
    <recommendedName>
        <fullName evidence="3">Lipoprotein</fullName>
    </recommendedName>
</protein>
<name>A0ABS1MLP3_9ACTN</name>
<gene>
    <name evidence="1" type="ORF">JK360_04205</name>
</gene>
<evidence type="ECO:0000313" key="1">
    <source>
        <dbReference type="EMBL" id="MBL1088596.1"/>
    </source>
</evidence>
<proteinExistence type="predicted"/>
<keyword evidence="2" id="KW-1185">Reference proteome</keyword>
<sequence length="177" mass="19571">MTYMNKNGFIASSVILGTLIMTVGCSAVKKDSSGLEYDPEVRKSQEVVHEVGGLSSRVLEILAIKGKTTEAGPSVGPCDASGDESRKYRNVRHPWSMYGVENGALEKGMENLHNALPQQGWKVVKYGKDSSRNRNLEIMAVHLETHTQLEATWMKGLDGHAPLIEITLYSRCYEEKS</sequence>
<organism evidence="1 2">
    <name type="scientific">Streptomyces siderophoricus</name>
    <dbReference type="NCBI Taxonomy" id="2802281"/>
    <lineage>
        <taxon>Bacteria</taxon>
        <taxon>Bacillati</taxon>
        <taxon>Actinomycetota</taxon>
        <taxon>Actinomycetes</taxon>
        <taxon>Kitasatosporales</taxon>
        <taxon>Streptomycetaceae</taxon>
        <taxon>Streptomyces</taxon>
    </lineage>
</organism>
<evidence type="ECO:0008006" key="3">
    <source>
        <dbReference type="Google" id="ProtNLM"/>
    </source>
</evidence>
<dbReference type="RefSeq" id="WP_201801711.1">
    <property type="nucleotide sequence ID" value="NZ_JAERRI010000002.1"/>
</dbReference>
<accession>A0ABS1MLP3</accession>
<dbReference type="Proteomes" id="UP000629371">
    <property type="component" value="Unassembled WGS sequence"/>
</dbReference>
<reference evidence="1 2" key="1">
    <citation type="submission" date="2021-01" db="EMBL/GenBank/DDBJ databases">
        <title>WGS of actinomycetes isolated from Thailand.</title>
        <authorList>
            <person name="Thawai C."/>
        </authorList>
    </citation>
    <scope>NUCLEOTIDE SEQUENCE [LARGE SCALE GENOMIC DNA]</scope>
    <source>
        <strain evidence="1 2">CH9-7</strain>
    </source>
</reference>
<comment type="caution">
    <text evidence="1">The sequence shown here is derived from an EMBL/GenBank/DDBJ whole genome shotgun (WGS) entry which is preliminary data.</text>
</comment>
<dbReference type="PROSITE" id="PS51257">
    <property type="entry name" value="PROKAR_LIPOPROTEIN"/>
    <property type="match status" value="1"/>
</dbReference>